<evidence type="ECO:0000256" key="1">
    <source>
        <dbReference type="SAM" id="MobiDB-lite"/>
    </source>
</evidence>
<evidence type="ECO:0000313" key="2">
    <source>
        <dbReference type="EMBL" id="PKF69978.1"/>
    </source>
</evidence>
<dbReference type="Pfam" id="PF12118">
    <property type="entry name" value="SprA-related"/>
    <property type="match status" value="1"/>
</dbReference>
<evidence type="ECO:0000313" key="3">
    <source>
        <dbReference type="Proteomes" id="UP000242861"/>
    </source>
</evidence>
<feature type="region of interest" description="Disordered" evidence="1">
    <location>
        <begin position="178"/>
        <end position="225"/>
    </location>
</feature>
<feature type="compositionally biased region" description="Basic and acidic residues" evidence="1">
    <location>
        <begin position="193"/>
        <end position="208"/>
    </location>
</feature>
<sequence length="247" mass="25790">MLIGSPLPLAVPLASGLDKRVAMTAGPPASPALAEDSSSATAESPAAVQRAAGSGDPREQSPGDPAEQAQQQRELLQVRQLASREREVIAHEQAHSAVGGRYAGAPSYSYTRGPDGRSYISGGEVSIDVSPVPNDPEATLRKMEVVQRAALAPAEPSGQDLRVAAAARAIAAQARAELAEQQRAEQQAAQAERQARADAAEQATREAAAEESVDAQPAMRLPPPPSLELYLLLGRPLAPDTSFRARA</sequence>
<evidence type="ECO:0008006" key="4">
    <source>
        <dbReference type="Google" id="ProtNLM"/>
    </source>
</evidence>
<gene>
    <name evidence="2" type="ORF">CW360_15840</name>
</gene>
<dbReference type="AlphaFoldDB" id="A0A2I0CLF2"/>
<comment type="caution">
    <text evidence="2">The sequence shown here is derived from an EMBL/GenBank/DDBJ whole genome shotgun (WGS) entry which is preliminary data.</text>
</comment>
<protein>
    <recommendedName>
        <fullName evidence="4">Catalase</fullName>
    </recommendedName>
</protein>
<reference evidence="3" key="1">
    <citation type="submission" date="2017-12" db="EMBL/GenBank/DDBJ databases">
        <authorList>
            <person name="Yu X.-Y."/>
        </authorList>
    </citation>
    <scope>NUCLEOTIDE SEQUENCE [LARGE SCALE GENOMIC DNA]</scope>
    <source>
        <strain evidence="3">ZYSR67-Z</strain>
    </source>
</reference>
<proteinExistence type="predicted"/>
<dbReference type="InterPro" id="IPR021973">
    <property type="entry name" value="SprA-related"/>
</dbReference>
<name>A0A2I0CLF2_9PSED</name>
<dbReference type="Proteomes" id="UP000242861">
    <property type="component" value="Unassembled WGS sequence"/>
</dbReference>
<organism evidence="2 3">
    <name type="scientific">Pseudomonas fluvialis</name>
    <dbReference type="NCBI Taxonomy" id="1793966"/>
    <lineage>
        <taxon>Bacteria</taxon>
        <taxon>Pseudomonadati</taxon>
        <taxon>Pseudomonadota</taxon>
        <taxon>Gammaproteobacteria</taxon>
        <taxon>Pseudomonadales</taxon>
        <taxon>Pseudomonadaceae</taxon>
        <taxon>Pseudomonas</taxon>
    </lineage>
</organism>
<feature type="region of interest" description="Disordered" evidence="1">
    <location>
        <begin position="22"/>
        <end position="74"/>
    </location>
</feature>
<dbReference type="EMBL" id="PIYS01000032">
    <property type="protein sequence ID" value="PKF69978.1"/>
    <property type="molecule type" value="Genomic_DNA"/>
</dbReference>
<accession>A0A2I0CLF2</accession>